<proteinExistence type="predicted"/>
<reference evidence="8" key="1">
    <citation type="submission" date="2016-04" db="EMBL/GenBank/DDBJ databases">
        <authorList>
            <person name="Evans L.H."/>
            <person name="Alamgir A."/>
            <person name="Owens N."/>
            <person name="Weber N.D."/>
            <person name="Virtaneva K."/>
            <person name="Barbian K."/>
            <person name="Babar A."/>
            <person name="Rosenke K."/>
        </authorList>
    </citation>
    <scope>NUCLEOTIDE SEQUENCE [LARGE SCALE GENOMIC DNA]</scope>
    <source>
        <strain evidence="8">CBS 101.48</strain>
    </source>
</reference>
<evidence type="ECO:0000313" key="8">
    <source>
        <dbReference type="EMBL" id="SAL95278.1"/>
    </source>
</evidence>
<dbReference type="Gene3D" id="3.30.160.60">
    <property type="entry name" value="Classic Zinc Finger"/>
    <property type="match status" value="1"/>
</dbReference>
<dbReference type="Proteomes" id="UP000078561">
    <property type="component" value="Unassembled WGS sequence"/>
</dbReference>
<dbReference type="AlphaFoldDB" id="A0A163LPT6"/>
<keyword evidence="4" id="KW-0862">Zinc</keyword>
<feature type="region of interest" description="Disordered" evidence="6">
    <location>
        <begin position="181"/>
        <end position="230"/>
    </location>
</feature>
<keyword evidence="9" id="KW-1185">Reference proteome</keyword>
<evidence type="ECO:0000256" key="2">
    <source>
        <dbReference type="ARBA" id="ARBA00022737"/>
    </source>
</evidence>
<dbReference type="OrthoDB" id="6365676at2759"/>
<dbReference type="GO" id="GO:0000981">
    <property type="term" value="F:DNA-binding transcription factor activity, RNA polymerase II-specific"/>
    <property type="evidence" value="ECO:0007669"/>
    <property type="project" value="UniProtKB-ARBA"/>
</dbReference>
<dbReference type="SUPFAM" id="SSF57667">
    <property type="entry name" value="beta-beta-alpha zinc fingers"/>
    <property type="match status" value="1"/>
</dbReference>
<feature type="compositionally biased region" description="Low complexity" evidence="6">
    <location>
        <begin position="37"/>
        <end position="51"/>
    </location>
</feature>
<keyword evidence="1" id="KW-0479">Metal-binding</keyword>
<evidence type="ECO:0000313" key="9">
    <source>
        <dbReference type="Proteomes" id="UP000078561"/>
    </source>
</evidence>
<evidence type="ECO:0000256" key="3">
    <source>
        <dbReference type="ARBA" id="ARBA00022771"/>
    </source>
</evidence>
<dbReference type="InterPro" id="IPR036236">
    <property type="entry name" value="Znf_C2H2_sf"/>
</dbReference>
<evidence type="ECO:0000256" key="6">
    <source>
        <dbReference type="SAM" id="MobiDB-lite"/>
    </source>
</evidence>
<dbReference type="InterPro" id="IPR013087">
    <property type="entry name" value="Znf_C2H2_type"/>
</dbReference>
<evidence type="ECO:0000259" key="7">
    <source>
        <dbReference type="PROSITE" id="PS50157"/>
    </source>
</evidence>
<feature type="compositionally biased region" description="Low complexity" evidence="6">
    <location>
        <begin position="181"/>
        <end position="203"/>
    </location>
</feature>
<protein>
    <recommendedName>
        <fullName evidence="7">C2H2-type domain-containing protein</fullName>
    </recommendedName>
</protein>
<evidence type="ECO:0000256" key="1">
    <source>
        <dbReference type="ARBA" id="ARBA00022723"/>
    </source>
</evidence>
<feature type="region of interest" description="Disordered" evidence="6">
    <location>
        <begin position="37"/>
        <end position="56"/>
    </location>
</feature>
<sequence length="276" mass="30244">MNFLPTLTNNSAIGTSAFDYQQQEYMHRPTYTDMLAQSESSFSDSEQQLQSTPSPITDFYEDKSMLLPTTVSACGFDYPPSVFYQPLQPMMMNDMYLAPSHLLQSNNSYHSQQLPIDMYSSSTSPSFGMSTSSSPTFGSPDISSNHLVSSFSSSSCISVSPSSSPSLASFDLQLSPAYLSPSSSSSTSAPSTKSAVTLSSSSKAIKKKPTRKSSSPSTSAMSRIKKEPQPATIPAILKNFECTEGDCQKVFKRSEHLKRHVRSIHTKEKRKLLNLK</sequence>
<organism evidence="8">
    <name type="scientific">Absidia glauca</name>
    <name type="common">Pin mould</name>
    <dbReference type="NCBI Taxonomy" id="4829"/>
    <lineage>
        <taxon>Eukaryota</taxon>
        <taxon>Fungi</taxon>
        <taxon>Fungi incertae sedis</taxon>
        <taxon>Mucoromycota</taxon>
        <taxon>Mucoromycotina</taxon>
        <taxon>Mucoromycetes</taxon>
        <taxon>Mucorales</taxon>
        <taxon>Cunninghamellaceae</taxon>
        <taxon>Absidia</taxon>
    </lineage>
</organism>
<feature type="domain" description="C2H2-type" evidence="7">
    <location>
        <begin position="240"/>
        <end position="270"/>
    </location>
</feature>
<name>A0A163LPT6_ABSGL</name>
<dbReference type="PROSITE" id="PS00028">
    <property type="entry name" value="ZINC_FINGER_C2H2_1"/>
    <property type="match status" value="1"/>
</dbReference>
<dbReference type="InParanoid" id="A0A163LPT6"/>
<dbReference type="PROSITE" id="PS50157">
    <property type="entry name" value="ZINC_FINGER_C2H2_2"/>
    <property type="match status" value="1"/>
</dbReference>
<accession>A0A163LPT6</accession>
<dbReference type="Pfam" id="PF00096">
    <property type="entry name" value="zf-C2H2"/>
    <property type="match status" value="1"/>
</dbReference>
<dbReference type="GO" id="GO:0008270">
    <property type="term" value="F:zinc ion binding"/>
    <property type="evidence" value="ECO:0007669"/>
    <property type="project" value="UniProtKB-KW"/>
</dbReference>
<keyword evidence="2" id="KW-0677">Repeat</keyword>
<gene>
    <name evidence="8" type="primary">ABSGL_00596.1 scaffold 832</name>
</gene>
<dbReference type="STRING" id="4829.A0A163LPT6"/>
<evidence type="ECO:0000256" key="4">
    <source>
        <dbReference type="ARBA" id="ARBA00022833"/>
    </source>
</evidence>
<dbReference type="GO" id="GO:0000978">
    <property type="term" value="F:RNA polymerase II cis-regulatory region sequence-specific DNA binding"/>
    <property type="evidence" value="ECO:0007669"/>
    <property type="project" value="UniProtKB-ARBA"/>
</dbReference>
<keyword evidence="3 5" id="KW-0863">Zinc-finger</keyword>
<dbReference type="SMART" id="SM00355">
    <property type="entry name" value="ZnF_C2H2"/>
    <property type="match status" value="1"/>
</dbReference>
<evidence type="ECO:0000256" key="5">
    <source>
        <dbReference type="PROSITE-ProRule" id="PRU00042"/>
    </source>
</evidence>
<dbReference type="EMBL" id="LT550270">
    <property type="protein sequence ID" value="SAL95278.1"/>
    <property type="molecule type" value="Genomic_DNA"/>
</dbReference>
<dbReference type="FunFam" id="3.30.160.60:FF:000072">
    <property type="entry name" value="zinc finger protein 143 isoform X1"/>
    <property type="match status" value="1"/>
</dbReference>